<dbReference type="EMBL" id="FTNK01000006">
    <property type="protein sequence ID" value="SIR02642.1"/>
    <property type="molecule type" value="Genomic_DNA"/>
</dbReference>
<organism evidence="1 2">
    <name type="scientific">Paenibacillus macquariensis</name>
    <dbReference type="NCBI Taxonomy" id="948756"/>
    <lineage>
        <taxon>Bacteria</taxon>
        <taxon>Bacillati</taxon>
        <taxon>Bacillota</taxon>
        <taxon>Bacilli</taxon>
        <taxon>Bacillales</taxon>
        <taxon>Paenibacillaceae</taxon>
        <taxon>Paenibacillus</taxon>
    </lineage>
</organism>
<reference evidence="1 2" key="1">
    <citation type="submission" date="2017-01" db="EMBL/GenBank/DDBJ databases">
        <authorList>
            <person name="Varghese N."/>
            <person name="Submissions S."/>
        </authorList>
    </citation>
    <scope>NUCLEOTIDE SEQUENCE [LARGE SCALE GENOMIC DNA]</scope>
    <source>
        <strain evidence="1 2">ATCC 23464</strain>
    </source>
</reference>
<name>A0ABY1JZ75_9BACL</name>
<proteinExistence type="predicted"/>
<evidence type="ECO:0000313" key="2">
    <source>
        <dbReference type="Proteomes" id="UP000186666"/>
    </source>
</evidence>
<gene>
    <name evidence="1" type="ORF">SAMN05421578_10647</name>
</gene>
<evidence type="ECO:0000313" key="1">
    <source>
        <dbReference type="EMBL" id="SIR02642.1"/>
    </source>
</evidence>
<keyword evidence="2" id="KW-1185">Reference proteome</keyword>
<comment type="caution">
    <text evidence="1">The sequence shown here is derived from an EMBL/GenBank/DDBJ whole genome shotgun (WGS) entry which is preliminary data.</text>
</comment>
<accession>A0ABY1JZ75</accession>
<protein>
    <submittedName>
        <fullName evidence="1">Uncharacterized protein</fullName>
    </submittedName>
</protein>
<dbReference type="Proteomes" id="UP000186666">
    <property type="component" value="Unassembled WGS sequence"/>
</dbReference>
<sequence>MLSQQIVEDALAAALSTGGISPKFLLKIYSKVPLNFEMENQRAFFQGEILALAYVYLRVFKIPIPIQRIRLEKE</sequence>